<accession>A0A151IRY0</accession>
<evidence type="ECO:0000313" key="1">
    <source>
        <dbReference type="EMBL" id="KYN09431.1"/>
    </source>
</evidence>
<protein>
    <submittedName>
        <fullName evidence="1">Uncharacterized protein</fullName>
    </submittedName>
</protein>
<reference evidence="1 2" key="1">
    <citation type="submission" date="2015-09" db="EMBL/GenBank/DDBJ databases">
        <title>Trachymyrmex cornetzi WGS genome.</title>
        <authorList>
            <person name="Nygaard S."/>
            <person name="Hu H."/>
            <person name="Boomsma J."/>
            <person name="Zhang G."/>
        </authorList>
    </citation>
    <scope>NUCLEOTIDE SEQUENCE [LARGE SCALE GENOMIC DNA]</scope>
    <source>
        <strain evidence="1">Tcor2-1</strain>
        <tissue evidence="1">Whole body</tissue>
    </source>
</reference>
<gene>
    <name evidence="1" type="ORF">ALC57_18463</name>
</gene>
<dbReference type="EMBL" id="KQ981111">
    <property type="protein sequence ID" value="KYN09431.1"/>
    <property type="molecule type" value="Genomic_DNA"/>
</dbReference>
<evidence type="ECO:0000313" key="2">
    <source>
        <dbReference type="Proteomes" id="UP000078492"/>
    </source>
</evidence>
<proteinExistence type="predicted"/>
<name>A0A151IRY0_9HYME</name>
<sequence length="113" mass="13745">MISCVLWMTDQNKIRTVLGSCDRELPKLYESCHSAIRSPFSDFGFARQEFIKYRQRCMQVIYKVTAFIRFKCSYRHCYRSGPQLRYLCRSFNRNRKIETQRLYLYYGSDRHRG</sequence>
<dbReference type="Proteomes" id="UP000078492">
    <property type="component" value="Unassembled WGS sequence"/>
</dbReference>
<dbReference type="AlphaFoldDB" id="A0A151IRY0"/>
<keyword evidence="2" id="KW-1185">Reference proteome</keyword>
<organism evidence="1 2">
    <name type="scientific">Trachymyrmex cornetzi</name>
    <dbReference type="NCBI Taxonomy" id="471704"/>
    <lineage>
        <taxon>Eukaryota</taxon>
        <taxon>Metazoa</taxon>
        <taxon>Ecdysozoa</taxon>
        <taxon>Arthropoda</taxon>
        <taxon>Hexapoda</taxon>
        <taxon>Insecta</taxon>
        <taxon>Pterygota</taxon>
        <taxon>Neoptera</taxon>
        <taxon>Endopterygota</taxon>
        <taxon>Hymenoptera</taxon>
        <taxon>Apocrita</taxon>
        <taxon>Aculeata</taxon>
        <taxon>Formicoidea</taxon>
        <taxon>Formicidae</taxon>
        <taxon>Myrmicinae</taxon>
        <taxon>Trachymyrmex</taxon>
    </lineage>
</organism>